<proteinExistence type="inferred from homology"/>
<dbReference type="PANTHER" id="PTHR14732:SF0">
    <property type="entry name" value="RNA POLYMERASE II SUBUNIT B1 CTD PHOSPHATASE RPAP2-RELATED"/>
    <property type="match status" value="1"/>
</dbReference>
<evidence type="ECO:0000259" key="14">
    <source>
        <dbReference type="PROSITE" id="PS51479"/>
    </source>
</evidence>
<keyword evidence="8 12" id="KW-0539">Nucleus</keyword>
<comment type="function">
    <text evidence="12">Putative RNA polymerase II subunit B1 C-terminal domain (CTD) phosphatase involved in RNA polymerase II transcription regulation.</text>
</comment>
<evidence type="ECO:0000256" key="4">
    <source>
        <dbReference type="ARBA" id="ARBA00022771"/>
    </source>
</evidence>
<organism evidence="15 16">
    <name type="scientific">Exophiala mesophila</name>
    <name type="common">Black yeast-like fungus</name>
    <dbReference type="NCBI Taxonomy" id="212818"/>
    <lineage>
        <taxon>Eukaryota</taxon>
        <taxon>Fungi</taxon>
        <taxon>Dikarya</taxon>
        <taxon>Ascomycota</taxon>
        <taxon>Pezizomycotina</taxon>
        <taxon>Eurotiomycetes</taxon>
        <taxon>Chaetothyriomycetidae</taxon>
        <taxon>Chaetothyriales</taxon>
        <taxon>Herpotrichiellaceae</taxon>
        <taxon>Exophiala</taxon>
    </lineage>
</organism>
<evidence type="ECO:0000256" key="7">
    <source>
        <dbReference type="ARBA" id="ARBA00022912"/>
    </source>
</evidence>
<dbReference type="EC" id="3.1.3.16" evidence="12"/>
<keyword evidence="4 12" id="KW-0863">Zinc-finger</keyword>
<evidence type="ECO:0000256" key="3">
    <source>
        <dbReference type="ARBA" id="ARBA00022723"/>
    </source>
</evidence>
<protein>
    <recommendedName>
        <fullName evidence="12">RNA polymerase II subunit B1 CTD phosphatase RPAP2 homolog</fullName>
        <ecNumber evidence="12">3.1.3.16</ecNumber>
    </recommendedName>
</protein>
<evidence type="ECO:0000256" key="11">
    <source>
        <dbReference type="PROSITE-ProRule" id="PRU00812"/>
    </source>
</evidence>
<evidence type="ECO:0000256" key="12">
    <source>
        <dbReference type="RuleBase" id="RU367080"/>
    </source>
</evidence>
<dbReference type="GO" id="GO:0008420">
    <property type="term" value="F:RNA polymerase II CTD heptapeptide repeat phosphatase activity"/>
    <property type="evidence" value="ECO:0007669"/>
    <property type="project" value="UniProtKB-UniRule"/>
</dbReference>
<sequence>MAGAKSKDETDSRIRAAALKQAHDIEGRKRLKAKIADLIVEAYDLPSKPDADPAHPISADATLFKQCLSLWQPSDLEDLIYERNVDDRCGYALCPKPNQKVQGGGVKVWNRKGGKEFKLLDKAELEKWCSSACQERTMFVRAQLGNEPAWLRDVSVVDIKLLDEMGQNESLVDSLQALSMSPGVDDDMAEKLQALALERGASSIPGDKKPLSIVERESGAIPAAPSLGNSSNLVEGHRPKNVRFQQS</sequence>
<comment type="catalytic activity">
    <reaction evidence="10 12">
        <text>O-phospho-L-threonyl-[protein] + H2O = L-threonyl-[protein] + phosphate</text>
        <dbReference type="Rhea" id="RHEA:47004"/>
        <dbReference type="Rhea" id="RHEA-COMP:11060"/>
        <dbReference type="Rhea" id="RHEA-COMP:11605"/>
        <dbReference type="ChEBI" id="CHEBI:15377"/>
        <dbReference type="ChEBI" id="CHEBI:30013"/>
        <dbReference type="ChEBI" id="CHEBI:43474"/>
        <dbReference type="ChEBI" id="CHEBI:61977"/>
        <dbReference type="EC" id="3.1.3.16"/>
    </reaction>
</comment>
<dbReference type="Proteomes" id="UP000288859">
    <property type="component" value="Unassembled WGS sequence"/>
</dbReference>
<evidence type="ECO:0000313" key="16">
    <source>
        <dbReference type="Proteomes" id="UP000288859"/>
    </source>
</evidence>
<keyword evidence="6 12" id="KW-0862">Zinc</keyword>
<dbReference type="GO" id="GO:0008270">
    <property type="term" value="F:zinc ion binding"/>
    <property type="evidence" value="ECO:0007669"/>
    <property type="project" value="UniProtKB-KW"/>
</dbReference>
<feature type="domain" description="RTR1-type" evidence="14">
    <location>
        <begin position="66"/>
        <end position="153"/>
    </location>
</feature>
<evidence type="ECO:0000256" key="1">
    <source>
        <dbReference type="ARBA" id="ARBA00004123"/>
    </source>
</evidence>
<comment type="subcellular location">
    <subcellularLocation>
        <location evidence="1 12">Nucleus</location>
    </subcellularLocation>
</comment>
<name>A0A438MY78_EXOME</name>
<feature type="region of interest" description="Disordered" evidence="13">
    <location>
        <begin position="221"/>
        <end position="247"/>
    </location>
</feature>
<dbReference type="GO" id="GO:0043175">
    <property type="term" value="F:RNA polymerase core enzyme binding"/>
    <property type="evidence" value="ECO:0007669"/>
    <property type="project" value="UniProtKB-UniRule"/>
</dbReference>
<dbReference type="PANTHER" id="PTHR14732">
    <property type="entry name" value="RNA POLYMERASE II SUBUNIT B1 CTD PHOSPHATASE RPAP2-RELATED"/>
    <property type="match status" value="1"/>
</dbReference>
<keyword evidence="5 12" id="KW-0378">Hydrolase</keyword>
<dbReference type="InterPro" id="IPR038534">
    <property type="entry name" value="Rtr1/RPAP2_sf"/>
</dbReference>
<dbReference type="GO" id="GO:0005634">
    <property type="term" value="C:nucleus"/>
    <property type="evidence" value="ECO:0007669"/>
    <property type="project" value="UniProtKB-SubCell"/>
</dbReference>
<dbReference type="EMBL" id="NAJM01000036">
    <property type="protein sequence ID" value="RVX68658.1"/>
    <property type="molecule type" value="Genomic_DNA"/>
</dbReference>
<dbReference type="PROSITE" id="PS51479">
    <property type="entry name" value="ZF_RTR1"/>
    <property type="match status" value="1"/>
</dbReference>
<comment type="catalytic activity">
    <reaction evidence="9 12">
        <text>O-phospho-L-seryl-[protein] + H2O = L-seryl-[protein] + phosphate</text>
        <dbReference type="Rhea" id="RHEA:20629"/>
        <dbReference type="Rhea" id="RHEA-COMP:9863"/>
        <dbReference type="Rhea" id="RHEA-COMP:11604"/>
        <dbReference type="ChEBI" id="CHEBI:15377"/>
        <dbReference type="ChEBI" id="CHEBI:29999"/>
        <dbReference type="ChEBI" id="CHEBI:43474"/>
        <dbReference type="ChEBI" id="CHEBI:83421"/>
        <dbReference type="EC" id="3.1.3.16"/>
    </reaction>
</comment>
<evidence type="ECO:0000256" key="5">
    <source>
        <dbReference type="ARBA" id="ARBA00022801"/>
    </source>
</evidence>
<dbReference type="AlphaFoldDB" id="A0A438MY78"/>
<evidence type="ECO:0000256" key="8">
    <source>
        <dbReference type="ARBA" id="ARBA00023242"/>
    </source>
</evidence>
<keyword evidence="3 12" id="KW-0479">Metal-binding</keyword>
<keyword evidence="7 12" id="KW-0904">Protein phosphatase</keyword>
<evidence type="ECO:0000256" key="10">
    <source>
        <dbReference type="ARBA" id="ARBA00048336"/>
    </source>
</evidence>
<dbReference type="OrthoDB" id="2590500at2759"/>
<evidence type="ECO:0000313" key="15">
    <source>
        <dbReference type="EMBL" id="RVX68658.1"/>
    </source>
</evidence>
<evidence type="ECO:0000256" key="13">
    <source>
        <dbReference type="SAM" id="MobiDB-lite"/>
    </source>
</evidence>
<comment type="caution">
    <text evidence="15">The sequence shown here is derived from an EMBL/GenBank/DDBJ whole genome shotgun (WGS) entry which is preliminary data.</text>
</comment>
<comment type="similarity">
    <text evidence="2 11 12">Belongs to the RPAP2 family.</text>
</comment>
<evidence type="ECO:0000256" key="9">
    <source>
        <dbReference type="ARBA" id="ARBA00047761"/>
    </source>
</evidence>
<dbReference type="InterPro" id="IPR039693">
    <property type="entry name" value="Rtr1/RPAP2"/>
</dbReference>
<gene>
    <name evidence="15" type="ORF">B0A52_07085</name>
</gene>
<dbReference type="Gene3D" id="1.25.40.820">
    <property type="match status" value="1"/>
</dbReference>
<evidence type="ECO:0000256" key="2">
    <source>
        <dbReference type="ARBA" id="ARBA00005676"/>
    </source>
</evidence>
<dbReference type="VEuPathDB" id="FungiDB:PV10_07044"/>
<dbReference type="GO" id="GO:0005737">
    <property type="term" value="C:cytoplasm"/>
    <property type="evidence" value="ECO:0007669"/>
    <property type="project" value="TreeGrafter"/>
</dbReference>
<dbReference type="InterPro" id="IPR007308">
    <property type="entry name" value="Rtr1/RPAP2_dom"/>
</dbReference>
<evidence type="ECO:0000256" key="6">
    <source>
        <dbReference type="ARBA" id="ARBA00022833"/>
    </source>
</evidence>
<dbReference type="Pfam" id="PF04181">
    <property type="entry name" value="RPAP2_Rtr1"/>
    <property type="match status" value="1"/>
</dbReference>
<reference evidence="15 16" key="1">
    <citation type="submission" date="2017-03" db="EMBL/GenBank/DDBJ databases">
        <title>Genomes of endolithic fungi from Antarctica.</title>
        <authorList>
            <person name="Coleine C."/>
            <person name="Masonjones S."/>
            <person name="Stajich J.E."/>
        </authorList>
    </citation>
    <scope>NUCLEOTIDE SEQUENCE [LARGE SCALE GENOMIC DNA]</scope>
    <source>
        <strain evidence="15 16">CCFEE 6314</strain>
    </source>
</reference>
<accession>A0A438MY78</accession>